<protein>
    <submittedName>
        <fullName evidence="3">MBL fold metallo-hydrolase</fullName>
    </submittedName>
</protein>
<dbReference type="PANTHER" id="PTHR30619:SF7">
    <property type="entry name" value="BETA-LACTAMASE DOMAIN PROTEIN"/>
    <property type="match status" value="1"/>
</dbReference>
<dbReference type="Gene3D" id="3.60.15.10">
    <property type="entry name" value="Ribonuclease Z/Hydroxyacylglutathione hydrolase-like"/>
    <property type="match status" value="1"/>
</dbReference>
<sequence length="291" mass="32298">MNKFKHKSYKALKIILTISAIIISISFLTQNNNGNYENKMIIHYIDVGQGDCILIQVNNKNLLIDSGPSSNRKDLLNYLEKLDIKKFDYIIATHPHEDHIGNMDTIIKRYNIGSFYSPKVITSSTTFENMISALVDKNLKINVLKKGVKGIDLGKNTEIEVFSPLENISSDNLNDYSPIIKITFFNNSFLFTGDAEISTEDTVLSQNNNLNCDILKVGHHGSSTSTSTDFLISTNPSVAIISVGKNNSYGHPTSETLSLLNSYNIRTIRTDINGTVIAISDGKNINISTVK</sequence>
<keyword evidence="1" id="KW-0812">Transmembrane</keyword>
<accession>A0ABS2FII1</accession>
<proteinExistence type="predicted"/>
<evidence type="ECO:0000256" key="1">
    <source>
        <dbReference type="SAM" id="Phobius"/>
    </source>
</evidence>
<dbReference type="InterPro" id="IPR001279">
    <property type="entry name" value="Metallo-B-lactamas"/>
</dbReference>
<dbReference type="SMART" id="SM00849">
    <property type="entry name" value="Lactamase_B"/>
    <property type="match status" value="1"/>
</dbReference>
<dbReference type="PANTHER" id="PTHR30619">
    <property type="entry name" value="DNA INTERNALIZATION/COMPETENCE PROTEIN COMEC/REC2"/>
    <property type="match status" value="1"/>
</dbReference>
<dbReference type="Pfam" id="PF00753">
    <property type="entry name" value="Lactamase_B"/>
    <property type="match status" value="1"/>
</dbReference>
<keyword evidence="1" id="KW-0472">Membrane</keyword>
<evidence type="ECO:0000313" key="4">
    <source>
        <dbReference type="Proteomes" id="UP000767334"/>
    </source>
</evidence>
<keyword evidence="4" id="KW-1185">Reference proteome</keyword>
<dbReference type="RefSeq" id="WP_204572461.1">
    <property type="nucleotide sequence ID" value="NZ_JACJLL010000083.1"/>
</dbReference>
<dbReference type="InterPro" id="IPR036866">
    <property type="entry name" value="RibonucZ/Hydroxyglut_hydro"/>
</dbReference>
<evidence type="ECO:0000259" key="2">
    <source>
        <dbReference type="SMART" id="SM00849"/>
    </source>
</evidence>
<dbReference type="InterPro" id="IPR035681">
    <property type="entry name" value="ComA-like_MBL"/>
</dbReference>
<dbReference type="EMBL" id="JACJLL010000083">
    <property type="protein sequence ID" value="MBM6820092.1"/>
    <property type="molecule type" value="Genomic_DNA"/>
</dbReference>
<feature type="transmembrane region" description="Helical" evidence="1">
    <location>
        <begin position="12"/>
        <end position="29"/>
    </location>
</feature>
<keyword evidence="1" id="KW-1133">Transmembrane helix</keyword>
<dbReference type="Proteomes" id="UP000767334">
    <property type="component" value="Unassembled WGS sequence"/>
</dbReference>
<organism evidence="3 4">
    <name type="scientific">Clostridium saudiense</name>
    <dbReference type="NCBI Taxonomy" id="1414720"/>
    <lineage>
        <taxon>Bacteria</taxon>
        <taxon>Bacillati</taxon>
        <taxon>Bacillota</taxon>
        <taxon>Clostridia</taxon>
        <taxon>Eubacteriales</taxon>
        <taxon>Clostridiaceae</taxon>
        <taxon>Clostridium</taxon>
    </lineage>
</organism>
<evidence type="ECO:0000313" key="3">
    <source>
        <dbReference type="EMBL" id="MBM6820092.1"/>
    </source>
</evidence>
<feature type="domain" description="Metallo-beta-lactamase" evidence="2">
    <location>
        <begin position="49"/>
        <end position="245"/>
    </location>
</feature>
<comment type="caution">
    <text evidence="3">The sequence shown here is derived from an EMBL/GenBank/DDBJ whole genome shotgun (WGS) entry which is preliminary data.</text>
</comment>
<dbReference type="CDD" id="cd07731">
    <property type="entry name" value="ComA-like_MBL-fold"/>
    <property type="match status" value="1"/>
</dbReference>
<dbReference type="InterPro" id="IPR052159">
    <property type="entry name" value="Competence_DNA_uptake"/>
</dbReference>
<reference evidence="3 4" key="1">
    <citation type="journal article" date="2021" name="Sci. Rep.">
        <title>The distribution of antibiotic resistance genes in chicken gut microbiota commensals.</title>
        <authorList>
            <person name="Juricova H."/>
            <person name="Matiasovicova J."/>
            <person name="Kubasova T."/>
            <person name="Cejkova D."/>
            <person name="Rychlik I."/>
        </authorList>
    </citation>
    <scope>NUCLEOTIDE SEQUENCE [LARGE SCALE GENOMIC DNA]</scope>
    <source>
        <strain evidence="3 4">An435</strain>
    </source>
</reference>
<name>A0ABS2FII1_9CLOT</name>
<dbReference type="SUPFAM" id="SSF56281">
    <property type="entry name" value="Metallo-hydrolase/oxidoreductase"/>
    <property type="match status" value="1"/>
</dbReference>
<gene>
    <name evidence="3" type="ORF">H6A19_12220</name>
</gene>